<evidence type="ECO:0000313" key="6">
    <source>
        <dbReference type="EMBL" id="KAK3678325.1"/>
    </source>
</evidence>
<dbReference type="InterPro" id="IPR000997">
    <property type="entry name" value="Cholinesterase"/>
</dbReference>
<dbReference type="PRINTS" id="PR00878">
    <property type="entry name" value="CHOLNESTRASE"/>
</dbReference>
<sequence length="728" mass="77627">MAGTTSIVLLTILGTAAAHPQGPSSAPWGLPGSHSAPPPGGPWSGWSPWGSGPGHPGQAPPASGPKPGQGPTPVAMKSDMTIVTHNDLYGNMSMHQDAAIVLSTAMTEQQAQAACAALGEKLWSPTESKGDFLNFLCYEGESGPYWIAGQNGPDCKTFTGDGMQGIKSCPTTLPVLCTQSAPLSNVTYADNSTQWQTTVGTGSQTITGFRDRFAFRFEGVRYAAQPERFTYSTVYNGTGHSNALSFGSECVQGGNVGAEDCLFLNIWSPYLPAAGETTSNKLKPVMFWIHGGAFTGGTGSDPTFDGGSLVSRGDVVVITINYRLGTLGFLALEDGVTKGNFGLADQITALDWVHAHIKDFGGDPNRITIFGQSAGAASVRALLASPAAIGKYAAAIPQSNLAGGEYATTYSQYYTIDQEVQAAATPILNATGCLNAASQVDCLRKLGPFTIANLTTVARFLVVDGTYLVTDELVVNGTGPAAHVPVLMGFMRDDGAAFIGYPAANQSLTTFLTAQGFNLSTISPLSVFPEPSGANQTLNIFNTSALVSTDSEFRCLDEATAYSVVKHDVFEEVYFYEFNRSYQLSGYSPNYPVCNAPITPSHPYGDPSAEYFKCHSGELYYVFGSVIFNGLPPRDQNDIPMSQFIVDTWSAFARTYNPTPEMAYLQARGFTNTTAELQRSGSTWRPVSEGDLTLRLLEYPSVEEPFSVYDGQPECVALGFPIDYYESH</sequence>
<comment type="similarity">
    <text evidence="1">Belongs to the type-B carboxylesterase/lipase family.</text>
</comment>
<keyword evidence="2" id="KW-0378">Hydrolase</keyword>
<reference evidence="6" key="1">
    <citation type="submission" date="2023-07" db="EMBL/GenBank/DDBJ databases">
        <title>Black Yeasts Isolated from many extreme environments.</title>
        <authorList>
            <person name="Coleine C."/>
            <person name="Stajich J.E."/>
            <person name="Selbmann L."/>
        </authorList>
    </citation>
    <scope>NUCLEOTIDE SEQUENCE</scope>
    <source>
        <strain evidence="6">CCFEE 5485</strain>
    </source>
</reference>
<comment type="caution">
    <text evidence="6">The sequence shown here is derived from an EMBL/GenBank/DDBJ whole genome shotgun (WGS) entry which is preliminary data.</text>
</comment>
<dbReference type="InterPro" id="IPR002018">
    <property type="entry name" value="CarbesteraseB"/>
</dbReference>
<feature type="domain" description="Carboxylesterase type B" evidence="5">
    <location>
        <begin position="216"/>
        <end position="678"/>
    </location>
</feature>
<dbReference type="PANTHER" id="PTHR43142:SF3">
    <property type="entry name" value="PUTATIVE (AFU_ORTHOLOGUE AFUA_3G09070)-RELATED"/>
    <property type="match status" value="1"/>
</dbReference>
<feature type="compositionally biased region" description="Pro residues" evidence="3">
    <location>
        <begin position="58"/>
        <end position="70"/>
    </location>
</feature>
<dbReference type="GO" id="GO:0004104">
    <property type="term" value="F:cholinesterase activity"/>
    <property type="evidence" value="ECO:0007669"/>
    <property type="project" value="InterPro"/>
</dbReference>
<dbReference type="PANTHER" id="PTHR43142">
    <property type="entry name" value="CARBOXYLIC ESTER HYDROLASE"/>
    <property type="match status" value="1"/>
</dbReference>
<feature type="signal peptide" evidence="4">
    <location>
        <begin position="1"/>
        <end position="18"/>
    </location>
</feature>
<dbReference type="Gene3D" id="3.40.50.1820">
    <property type="entry name" value="alpha/beta hydrolase"/>
    <property type="match status" value="1"/>
</dbReference>
<dbReference type="InterPro" id="IPR029058">
    <property type="entry name" value="AB_hydrolase_fold"/>
</dbReference>
<evidence type="ECO:0000256" key="2">
    <source>
        <dbReference type="ARBA" id="ARBA00022801"/>
    </source>
</evidence>
<evidence type="ECO:0000256" key="4">
    <source>
        <dbReference type="SAM" id="SignalP"/>
    </source>
</evidence>
<evidence type="ECO:0000313" key="7">
    <source>
        <dbReference type="Proteomes" id="UP001274830"/>
    </source>
</evidence>
<keyword evidence="4" id="KW-0732">Signal</keyword>
<accession>A0AAE0WVE0</accession>
<dbReference type="SUPFAM" id="SSF53474">
    <property type="entry name" value="alpha/beta-Hydrolases"/>
    <property type="match status" value="1"/>
</dbReference>
<name>A0AAE0WVE0_9PEZI</name>
<keyword evidence="7" id="KW-1185">Reference proteome</keyword>
<proteinExistence type="inferred from homology"/>
<evidence type="ECO:0000256" key="1">
    <source>
        <dbReference type="ARBA" id="ARBA00005964"/>
    </source>
</evidence>
<evidence type="ECO:0000256" key="3">
    <source>
        <dbReference type="SAM" id="MobiDB-lite"/>
    </source>
</evidence>
<dbReference type="InterPro" id="IPR019819">
    <property type="entry name" value="Carboxylesterase_B_CS"/>
</dbReference>
<feature type="chain" id="PRO_5042120092" description="Carboxylesterase type B domain-containing protein" evidence="4">
    <location>
        <begin position="19"/>
        <end position="728"/>
    </location>
</feature>
<evidence type="ECO:0000259" key="5">
    <source>
        <dbReference type="Pfam" id="PF00135"/>
    </source>
</evidence>
<gene>
    <name evidence="6" type="ORF">LTR78_001620</name>
</gene>
<dbReference type="Pfam" id="PF00135">
    <property type="entry name" value="COesterase"/>
    <property type="match status" value="1"/>
</dbReference>
<dbReference type="AlphaFoldDB" id="A0AAE0WVE0"/>
<protein>
    <recommendedName>
        <fullName evidence="5">Carboxylesterase type B domain-containing protein</fullName>
    </recommendedName>
</protein>
<organism evidence="6 7">
    <name type="scientific">Recurvomyces mirabilis</name>
    <dbReference type="NCBI Taxonomy" id="574656"/>
    <lineage>
        <taxon>Eukaryota</taxon>
        <taxon>Fungi</taxon>
        <taxon>Dikarya</taxon>
        <taxon>Ascomycota</taxon>
        <taxon>Pezizomycotina</taxon>
        <taxon>Dothideomycetes</taxon>
        <taxon>Dothideomycetidae</taxon>
        <taxon>Mycosphaerellales</taxon>
        <taxon>Teratosphaeriaceae</taxon>
        <taxon>Recurvomyces</taxon>
    </lineage>
</organism>
<feature type="region of interest" description="Disordered" evidence="3">
    <location>
        <begin position="18"/>
        <end position="76"/>
    </location>
</feature>
<dbReference type="Proteomes" id="UP001274830">
    <property type="component" value="Unassembled WGS sequence"/>
</dbReference>
<dbReference type="EMBL" id="JAUTXT010000004">
    <property type="protein sequence ID" value="KAK3678325.1"/>
    <property type="molecule type" value="Genomic_DNA"/>
</dbReference>
<dbReference type="PROSITE" id="PS00122">
    <property type="entry name" value="CARBOXYLESTERASE_B_1"/>
    <property type="match status" value="1"/>
</dbReference>
<dbReference type="PROSITE" id="PS00941">
    <property type="entry name" value="CARBOXYLESTERASE_B_2"/>
    <property type="match status" value="1"/>
</dbReference>
<dbReference type="InterPro" id="IPR019826">
    <property type="entry name" value="Carboxylesterase_B_AS"/>
</dbReference>